<comment type="subunit">
    <text evidence="4">Component of the GSE complex.</text>
</comment>
<dbReference type="CDD" id="cd11384">
    <property type="entry name" value="RagA_like"/>
    <property type="match status" value="1"/>
</dbReference>
<evidence type="ECO:0000256" key="2">
    <source>
        <dbReference type="ARBA" id="ARBA00022741"/>
    </source>
</evidence>
<dbReference type="InterPro" id="IPR039397">
    <property type="entry name" value="RagA/B"/>
</dbReference>
<keyword evidence="3 4" id="KW-0342">GTP-binding</keyword>
<dbReference type="GO" id="GO:0000329">
    <property type="term" value="C:fungal-type vacuole membrane"/>
    <property type="evidence" value="ECO:0007669"/>
    <property type="project" value="TreeGrafter"/>
</dbReference>
<dbReference type="AlphaFoldDB" id="A0A0C3QXF1"/>
<dbReference type="GO" id="GO:0003924">
    <property type="term" value="F:GTPase activity"/>
    <property type="evidence" value="ECO:0007669"/>
    <property type="project" value="UniProtKB-UniRule"/>
</dbReference>
<keyword evidence="2 4" id="KW-0547">Nucleotide-binding</keyword>
<feature type="region of interest" description="Disordered" evidence="5">
    <location>
        <begin position="212"/>
        <end position="235"/>
    </location>
</feature>
<gene>
    <name evidence="6" type="ORF">M407DRAFT_89830</name>
</gene>
<dbReference type="GO" id="GO:1990131">
    <property type="term" value="C:Gtr1-Gtr2 GTPase complex"/>
    <property type="evidence" value="ECO:0007669"/>
    <property type="project" value="UniProtKB-UniRule"/>
</dbReference>
<dbReference type="SUPFAM" id="SSF52540">
    <property type="entry name" value="P-loop containing nucleoside triphosphate hydrolases"/>
    <property type="match status" value="1"/>
</dbReference>
<evidence type="ECO:0000256" key="1">
    <source>
        <dbReference type="ARBA" id="ARBA00007756"/>
    </source>
</evidence>
<keyword evidence="7" id="KW-1185">Reference proteome</keyword>
<dbReference type="Pfam" id="PF04670">
    <property type="entry name" value="Gtr1_RagA"/>
    <property type="match status" value="1"/>
</dbReference>
<organism evidence="6 7">
    <name type="scientific">Tulasnella calospora MUT 4182</name>
    <dbReference type="NCBI Taxonomy" id="1051891"/>
    <lineage>
        <taxon>Eukaryota</taxon>
        <taxon>Fungi</taxon>
        <taxon>Dikarya</taxon>
        <taxon>Basidiomycota</taxon>
        <taxon>Agaricomycotina</taxon>
        <taxon>Agaricomycetes</taxon>
        <taxon>Cantharellales</taxon>
        <taxon>Tulasnellaceae</taxon>
        <taxon>Tulasnella</taxon>
    </lineage>
</organism>
<evidence type="ECO:0000256" key="4">
    <source>
        <dbReference type="RuleBase" id="RU367014"/>
    </source>
</evidence>
<name>A0A0C3QXF1_9AGAM</name>
<dbReference type="InterPro" id="IPR027417">
    <property type="entry name" value="P-loop_NTPase"/>
</dbReference>
<dbReference type="GO" id="GO:1904263">
    <property type="term" value="P:positive regulation of TORC1 signaling"/>
    <property type="evidence" value="ECO:0007669"/>
    <property type="project" value="TreeGrafter"/>
</dbReference>
<dbReference type="GO" id="GO:0005525">
    <property type="term" value="F:GTP binding"/>
    <property type="evidence" value="ECO:0007669"/>
    <property type="project" value="UniProtKB-UniRule"/>
</dbReference>
<dbReference type="GO" id="GO:0010507">
    <property type="term" value="P:negative regulation of autophagy"/>
    <property type="evidence" value="ECO:0007669"/>
    <property type="project" value="TreeGrafter"/>
</dbReference>
<dbReference type="GO" id="GO:0009267">
    <property type="term" value="P:cellular response to starvation"/>
    <property type="evidence" value="ECO:0007669"/>
    <property type="project" value="TreeGrafter"/>
</dbReference>
<dbReference type="EMBL" id="KN822942">
    <property type="protein sequence ID" value="KIO34761.1"/>
    <property type="molecule type" value="Genomic_DNA"/>
</dbReference>
<dbReference type="STRING" id="1051891.A0A0C3QXF1"/>
<dbReference type="InterPro" id="IPR006762">
    <property type="entry name" value="Gtr1_RagA"/>
</dbReference>
<comment type="similarity">
    <text evidence="1 4">Belongs to the GTR/RAG GTP-binding protein family.</text>
</comment>
<proteinExistence type="inferred from homology"/>
<evidence type="ECO:0000256" key="5">
    <source>
        <dbReference type="SAM" id="MobiDB-lite"/>
    </source>
</evidence>
<evidence type="ECO:0000313" key="7">
    <source>
        <dbReference type="Proteomes" id="UP000054248"/>
    </source>
</evidence>
<dbReference type="OrthoDB" id="10020193at2759"/>
<evidence type="ECO:0000313" key="6">
    <source>
        <dbReference type="EMBL" id="KIO34761.1"/>
    </source>
</evidence>
<dbReference type="PANTHER" id="PTHR11259">
    <property type="entry name" value="RAS-RELATED GTP BINDING RAG/GTR YEAST"/>
    <property type="match status" value="1"/>
</dbReference>
<reference evidence="7" key="2">
    <citation type="submission" date="2015-01" db="EMBL/GenBank/DDBJ databases">
        <title>Evolutionary Origins and Diversification of the Mycorrhizal Mutualists.</title>
        <authorList>
            <consortium name="DOE Joint Genome Institute"/>
            <consortium name="Mycorrhizal Genomics Consortium"/>
            <person name="Kohler A."/>
            <person name="Kuo A."/>
            <person name="Nagy L.G."/>
            <person name="Floudas D."/>
            <person name="Copeland A."/>
            <person name="Barry K.W."/>
            <person name="Cichocki N."/>
            <person name="Veneault-Fourrey C."/>
            <person name="LaButti K."/>
            <person name="Lindquist E.A."/>
            <person name="Lipzen A."/>
            <person name="Lundell T."/>
            <person name="Morin E."/>
            <person name="Murat C."/>
            <person name="Riley R."/>
            <person name="Ohm R."/>
            <person name="Sun H."/>
            <person name="Tunlid A."/>
            <person name="Henrissat B."/>
            <person name="Grigoriev I.V."/>
            <person name="Hibbett D.S."/>
            <person name="Martin F."/>
        </authorList>
    </citation>
    <scope>NUCLEOTIDE SEQUENCE [LARGE SCALE GENOMIC DNA]</scope>
    <source>
        <strain evidence="7">MUT 4182</strain>
    </source>
</reference>
<evidence type="ECO:0000256" key="3">
    <source>
        <dbReference type="ARBA" id="ARBA00023134"/>
    </source>
</evidence>
<dbReference type="GO" id="GO:0005634">
    <property type="term" value="C:nucleus"/>
    <property type="evidence" value="ECO:0007669"/>
    <property type="project" value="TreeGrafter"/>
</dbReference>
<reference evidence="6 7" key="1">
    <citation type="submission" date="2014-04" db="EMBL/GenBank/DDBJ databases">
        <authorList>
            <consortium name="DOE Joint Genome Institute"/>
            <person name="Kuo A."/>
            <person name="Girlanda M."/>
            <person name="Perotto S."/>
            <person name="Kohler A."/>
            <person name="Nagy L.G."/>
            <person name="Floudas D."/>
            <person name="Copeland A."/>
            <person name="Barry K.W."/>
            <person name="Cichocki N."/>
            <person name="Veneault-Fourrey C."/>
            <person name="LaButti K."/>
            <person name="Lindquist E.A."/>
            <person name="Lipzen A."/>
            <person name="Lundell T."/>
            <person name="Morin E."/>
            <person name="Murat C."/>
            <person name="Sun H."/>
            <person name="Tunlid A."/>
            <person name="Henrissat B."/>
            <person name="Grigoriev I.V."/>
            <person name="Hibbett D.S."/>
            <person name="Martin F."/>
            <person name="Nordberg H.P."/>
            <person name="Cantor M.N."/>
            <person name="Hua S.X."/>
        </authorList>
    </citation>
    <scope>NUCLEOTIDE SEQUENCE [LARGE SCALE GENOMIC DNA]</scope>
    <source>
        <strain evidence="6 7">MUT 4182</strain>
    </source>
</reference>
<accession>A0A0C3QXF1</accession>
<comment type="function">
    <text evidence="4">GTPase involved in activation of the TORC1 signaling pathway, which promotes growth and represses autophagy in nutrient-rich conditions.</text>
</comment>
<dbReference type="Proteomes" id="UP000054248">
    <property type="component" value="Unassembled WGS sequence"/>
</dbReference>
<dbReference type="Gene3D" id="3.40.50.300">
    <property type="entry name" value="P-loop containing nucleotide triphosphate hydrolases"/>
    <property type="match status" value="1"/>
</dbReference>
<dbReference type="Gene3D" id="3.30.450.190">
    <property type="match status" value="1"/>
</dbReference>
<dbReference type="HOGENOM" id="CLU_044099_0_0_1"/>
<protein>
    <recommendedName>
        <fullName evidence="4">GTP-binding protein</fullName>
    </recommendedName>
</protein>
<sequence length="325" mass="36072">MGRSGSGKTSMRSIIFSNNVTASGTARFGATIDVEQNTVRFLGSLVLNLWDCGGQESFLDSYLTTQKSTIFQHVGVLIYVFDVESRDTEKDLVYYRDCLEACGKFSPEAAVFLLVHKMDLVGGKKEKVEVFARKKKELLANSGTTKVKIFGTTIWDESLYKAWSRIVHTLIPNAPLLSKHLTTFARICSASEVVLFERTTFLIIARSGDQSMAEFDSDSDDSLDGSGNTDGESDVALNPKRFEKISELIKAFKISCSKLQEQFNSLEIRFPHYTAVLEILTSNTYVMIIVADPDVQSAALRMNIRLAREKFEELQAGSVYAAASS</sequence>
<dbReference type="PANTHER" id="PTHR11259:SF1">
    <property type="entry name" value="RAS-RELATED GTP-BINDING PROTEIN"/>
    <property type="match status" value="1"/>
</dbReference>